<dbReference type="InterPro" id="IPR007921">
    <property type="entry name" value="CHAP_dom"/>
</dbReference>
<comment type="caution">
    <text evidence="2">The sequence shown here is derived from an EMBL/GenBank/DDBJ whole genome shotgun (WGS) entry which is preliminary data.</text>
</comment>
<accession>A0A2T4DP38</accession>
<dbReference type="SUPFAM" id="SSF54001">
    <property type="entry name" value="Cysteine proteinases"/>
    <property type="match status" value="1"/>
</dbReference>
<dbReference type="Pfam" id="PF05257">
    <property type="entry name" value="CHAP"/>
    <property type="match status" value="1"/>
</dbReference>
<dbReference type="PROSITE" id="PS50911">
    <property type="entry name" value="CHAP"/>
    <property type="match status" value="1"/>
</dbReference>
<dbReference type="GO" id="GO:0016874">
    <property type="term" value="F:ligase activity"/>
    <property type="evidence" value="ECO:0007669"/>
    <property type="project" value="TreeGrafter"/>
</dbReference>
<dbReference type="PANTHER" id="PTHR30094:SF0">
    <property type="entry name" value="BIFUNCTIONAL GLUTATHIONYLSPERMIDINE SYNTHETASE_AMIDASE-RELATED"/>
    <property type="match status" value="1"/>
</dbReference>
<dbReference type="InterPro" id="IPR038765">
    <property type="entry name" value="Papain-like_cys_pep_sf"/>
</dbReference>
<evidence type="ECO:0000259" key="1">
    <source>
        <dbReference type="PROSITE" id="PS50911"/>
    </source>
</evidence>
<evidence type="ECO:0000313" key="3">
    <source>
        <dbReference type="Proteomes" id="UP000240608"/>
    </source>
</evidence>
<name>A0A2T4DP38_9BACT</name>
<gene>
    <name evidence="2" type="ORF">C9994_11230</name>
</gene>
<dbReference type="Proteomes" id="UP000240608">
    <property type="component" value="Unassembled WGS sequence"/>
</dbReference>
<feature type="domain" description="Peptidase C51" evidence="1">
    <location>
        <begin position="47"/>
        <end position="193"/>
    </location>
</feature>
<reference evidence="2 3" key="1">
    <citation type="submission" date="2018-03" db="EMBL/GenBank/DDBJ databases">
        <title>Cross-interface Injection: A General Nanoliter Liquid Handling Method Applied to Single Cells Genome Amplification Automated Nanoliter Liquid Handling Applied to Single Cell Multiple Displacement Amplification.</title>
        <authorList>
            <person name="Yun J."/>
            <person name="Xu P."/>
            <person name="Xu J."/>
            <person name="Dai X."/>
            <person name="Wang Y."/>
            <person name="Zheng X."/>
            <person name="Cao C."/>
            <person name="Yi Q."/>
            <person name="Zhu Y."/>
            <person name="Wang L."/>
            <person name="Dong Z."/>
            <person name="Huang Y."/>
            <person name="Huang L."/>
            <person name="Du W."/>
        </authorList>
    </citation>
    <scope>NUCLEOTIDE SEQUENCE [LARGE SCALE GENOMIC DNA]</scope>
    <source>
        <strain evidence="2 3">Z-D1-2</strain>
    </source>
</reference>
<sequence>MKKRLLLILGILILLVIGFFFSKKINLNPNYKVGQKIDSLNGVAVYYNGGVGNVDGRVLAEDGYNLGLKYQCVEFVKRYYYEELNHKMPDTYGHAKDFFNSQIKDGEINKQRNLRQFKNPSKSKPKINDLVIYSGTTLNKYGHVSIVSKVTENEIEIIQQNPGPFGNSREEYDLINENGKWKIKNDRILGWLRK</sequence>
<dbReference type="InterPro" id="IPR051705">
    <property type="entry name" value="Gsp_Synthetase/Amidase"/>
</dbReference>
<proteinExistence type="predicted"/>
<dbReference type="EMBL" id="PYVU01000107">
    <property type="protein sequence ID" value="PTB95536.1"/>
    <property type="molecule type" value="Genomic_DNA"/>
</dbReference>
<organism evidence="2 3">
    <name type="scientific">Marivirga lumbricoides</name>
    <dbReference type="NCBI Taxonomy" id="1046115"/>
    <lineage>
        <taxon>Bacteria</taxon>
        <taxon>Pseudomonadati</taxon>
        <taxon>Bacteroidota</taxon>
        <taxon>Cytophagia</taxon>
        <taxon>Cytophagales</taxon>
        <taxon>Marivirgaceae</taxon>
        <taxon>Marivirga</taxon>
    </lineage>
</organism>
<protein>
    <submittedName>
        <fullName evidence="2">CHAP domain-containing protein</fullName>
    </submittedName>
</protein>
<evidence type="ECO:0000313" key="2">
    <source>
        <dbReference type="EMBL" id="PTB95536.1"/>
    </source>
</evidence>
<dbReference type="AlphaFoldDB" id="A0A2T4DP38"/>
<dbReference type="Gene3D" id="3.90.1720.10">
    <property type="entry name" value="endopeptidase domain like (from Nostoc punctiforme)"/>
    <property type="match status" value="1"/>
</dbReference>
<dbReference type="PANTHER" id="PTHR30094">
    <property type="entry name" value="BIFUNCTIONAL GLUTATHIONYLSPERMIDINE SYNTHETASE/AMIDASE-RELATED"/>
    <property type="match status" value="1"/>
</dbReference>